<dbReference type="AlphaFoldDB" id="A0A3B1AUQ1"/>
<organism evidence="7">
    <name type="scientific">hydrothermal vent metagenome</name>
    <dbReference type="NCBI Taxonomy" id="652676"/>
    <lineage>
        <taxon>unclassified sequences</taxon>
        <taxon>metagenomes</taxon>
        <taxon>ecological metagenomes</taxon>
    </lineage>
</organism>
<dbReference type="EMBL" id="UOFR01000038">
    <property type="protein sequence ID" value="VAW96516.1"/>
    <property type="molecule type" value="Genomic_DNA"/>
</dbReference>
<dbReference type="InterPro" id="IPR009915">
    <property type="entry name" value="NnrU_dom"/>
</dbReference>
<keyword evidence="3 5" id="KW-1133">Transmembrane helix</keyword>
<feature type="domain" description="NnrU" evidence="6">
    <location>
        <begin position="4"/>
        <end position="182"/>
    </location>
</feature>
<evidence type="ECO:0000256" key="4">
    <source>
        <dbReference type="ARBA" id="ARBA00023136"/>
    </source>
</evidence>
<dbReference type="GO" id="GO:0016020">
    <property type="term" value="C:membrane"/>
    <property type="evidence" value="ECO:0007669"/>
    <property type="project" value="UniProtKB-SubCell"/>
</dbReference>
<protein>
    <submittedName>
        <fullName evidence="7">NnrU family protein, required for expression of nitric oxide and nitrite reductases (Nir and Nor)</fullName>
    </submittedName>
</protein>
<sequence>MEFLVAGIALFFLMHMVPSFVGIRRKLIVSIGDTPYKGLLSVVSFAALILIIYGKYIAGFQSVWAPPAWSSKVTIVLMVLSFIFLAASGMKTNLNRITRHPMLWGVTFWSVAHLSTNGDLASILLFGSFGVFSLIAMLSANLRGAKKQKTKQPIILDVLVLIVGLLGYVTLVFLHPYLFGVSVV</sequence>
<dbReference type="Pfam" id="PF07298">
    <property type="entry name" value="NnrU"/>
    <property type="match status" value="1"/>
</dbReference>
<evidence type="ECO:0000259" key="6">
    <source>
        <dbReference type="Pfam" id="PF07298"/>
    </source>
</evidence>
<feature type="transmembrane region" description="Helical" evidence="5">
    <location>
        <begin position="69"/>
        <end position="90"/>
    </location>
</feature>
<feature type="transmembrane region" description="Helical" evidence="5">
    <location>
        <begin position="38"/>
        <end position="57"/>
    </location>
</feature>
<evidence type="ECO:0000313" key="7">
    <source>
        <dbReference type="EMBL" id="VAW96516.1"/>
    </source>
</evidence>
<keyword evidence="2 5" id="KW-0812">Transmembrane</keyword>
<evidence type="ECO:0000256" key="1">
    <source>
        <dbReference type="ARBA" id="ARBA00004141"/>
    </source>
</evidence>
<keyword evidence="4 5" id="KW-0472">Membrane</keyword>
<accession>A0A3B1AUQ1</accession>
<name>A0A3B1AUQ1_9ZZZZ</name>
<comment type="subcellular location">
    <subcellularLocation>
        <location evidence="1">Membrane</location>
        <topology evidence="1">Multi-pass membrane protein</topology>
    </subcellularLocation>
</comment>
<reference evidence="7" key="1">
    <citation type="submission" date="2018-06" db="EMBL/GenBank/DDBJ databases">
        <authorList>
            <person name="Zhirakovskaya E."/>
        </authorList>
    </citation>
    <scope>NUCLEOTIDE SEQUENCE</scope>
</reference>
<feature type="transmembrane region" description="Helical" evidence="5">
    <location>
        <begin position="154"/>
        <end position="178"/>
    </location>
</feature>
<evidence type="ECO:0000256" key="5">
    <source>
        <dbReference type="SAM" id="Phobius"/>
    </source>
</evidence>
<proteinExistence type="predicted"/>
<gene>
    <name evidence="7" type="ORF">MNBD_GAMMA21-1038</name>
</gene>
<feature type="transmembrane region" description="Helical" evidence="5">
    <location>
        <begin position="120"/>
        <end position="142"/>
    </location>
</feature>
<evidence type="ECO:0000256" key="3">
    <source>
        <dbReference type="ARBA" id="ARBA00022989"/>
    </source>
</evidence>
<evidence type="ECO:0000256" key="2">
    <source>
        <dbReference type="ARBA" id="ARBA00022692"/>
    </source>
</evidence>